<keyword evidence="1" id="KW-0238">DNA-binding</keyword>
<dbReference type="SUPFAM" id="SSF46955">
    <property type="entry name" value="Putative DNA-binding domain"/>
    <property type="match status" value="1"/>
</dbReference>
<dbReference type="InterPro" id="IPR009061">
    <property type="entry name" value="DNA-bd_dom_put_sf"/>
</dbReference>
<reference evidence="4" key="1">
    <citation type="journal article" date="2019" name="Int. J. Syst. Evol. Microbiol.">
        <title>The Global Catalogue of Microorganisms (GCM) 10K type strain sequencing project: providing services to taxonomists for standard genome sequencing and annotation.</title>
        <authorList>
            <consortium name="The Broad Institute Genomics Platform"/>
            <consortium name="The Broad Institute Genome Sequencing Center for Infectious Disease"/>
            <person name="Wu L."/>
            <person name="Ma J."/>
        </authorList>
    </citation>
    <scope>NUCLEOTIDE SEQUENCE [LARGE SCALE GENOMIC DNA]</scope>
    <source>
        <strain evidence="4">CCM 8912</strain>
    </source>
</reference>
<proteinExistence type="predicted"/>
<protein>
    <submittedName>
        <fullName evidence="3">MerR family transcriptional regulator</fullName>
    </submittedName>
</protein>
<dbReference type="PANTHER" id="PTHR30204:SF82">
    <property type="entry name" value="TRANSCRIPTIONAL REGULATOR, MERR FAMILY"/>
    <property type="match status" value="1"/>
</dbReference>
<keyword evidence="4" id="KW-1185">Reference proteome</keyword>
<dbReference type="PANTHER" id="PTHR30204">
    <property type="entry name" value="REDOX-CYCLING DRUG-SENSING TRANSCRIPTIONAL ACTIVATOR SOXR"/>
    <property type="match status" value="1"/>
</dbReference>
<dbReference type="SMART" id="SM00422">
    <property type="entry name" value="HTH_MERR"/>
    <property type="match status" value="1"/>
</dbReference>
<evidence type="ECO:0000313" key="4">
    <source>
        <dbReference type="Proteomes" id="UP001597212"/>
    </source>
</evidence>
<dbReference type="Pfam" id="PF13411">
    <property type="entry name" value="MerR_1"/>
    <property type="match status" value="1"/>
</dbReference>
<comment type="caution">
    <text evidence="3">The sequence shown here is derived from an EMBL/GenBank/DDBJ whole genome shotgun (WGS) entry which is preliminary data.</text>
</comment>
<dbReference type="RefSeq" id="WP_125755089.1">
    <property type="nucleotide sequence ID" value="NZ_JBHTOK010000078.1"/>
</dbReference>
<organism evidence="3 4">
    <name type="scientific">Lacticaseibacillus hegangensis</name>
    <dbReference type="NCBI Taxonomy" id="2486010"/>
    <lineage>
        <taxon>Bacteria</taxon>
        <taxon>Bacillati</taxon>
        <taxon>Bacillota</taxon>
        <taxon>Bacilli</taxon>
        <taxon>Lactobacillales</taxon>
        <taxon>Lactobacillaceae</taxon>
        <taxon>Lacticaseibacillus</taxon>
    </lineage>
</organism>
<dbReference type="InterPro" id="IPR000551">
    <property type="entry name" value="MerR-type_HTH_dom"/>
</dbReference>
<dbReference type="EMBL" id="JBHTOK010000078">
    <property type="protein sequence ID" value="MFD1442083.1"/>
    <property type="molecule type" value="Genomic_DNA"/>
</dbReference>
<sequence length="147" mass="16683">MTYTIKEAAKKTGLSIYTLRFYDKSGLLPFVARNASGYREFTDGDLQLLHTICCLKNTDMKIADIRTYITYVMQGPDTVKQRQALLAKHREKVVAKQAQLAQNLQEIDYKLDMYRAPDAVARVKDELRLAKADKLLAGLADPFQATH</sequence>
<accession>A0ABW4D087</accession>
<gene>
    <name evidence="3" type="ORF">ACFQ5K_11915</name>
</gene>
<feature type="domain" description="HTH merR-type" evidence="2">
    <location>
        <begin position="2"/>
        <end position="71"/>
    </location>
</feature>
<dbReference type="Proteomes" id="UP001597212">
    <property type="component" value="Unassembled WGS sequence"/>
</dbReference>
<evidence type="ECO:0000259" key="2">
    <source>
        <dbReference type="PROSITE" id="PS50937"/>
    </source>
</evidence>
<dbReference type="Gene3D" id="1.10.1660.10">
    <property type="match status" value="1"/>
</dbReference>
<dbReference type="PROSITE" id="PS50937">
    <property type="entry name" value="HTH_MERR_2"/>
    <property type="match status" value="1"/>
</dbReference>
<dbReference type="InterPro" id="IPR047057">
    <property type="entry name" value="MerR_fam"/>
</dbReference>
<evidence type="ECO:0000313" key="3">
    <source>
        <dbReference type="EMBL" id="MFD1442083.1"/>
    </source>
</evidence>
<name>A0ABW4D087_9LACO</name>
<evidence type="ECO:0000256" key="1">
    <source>
        <dbReference type="ARBA" id="ARBA00023125"/>
    </source>
</evidence>
<dbReference type="CDD" id="cd01109">
    <property type="entry name" value="HTH_YyaN"/>
    <property type="match status" value="1"/>
</dbReference>